<dbReference type="RefSeq" id="XP_001382847.2">
    <property type="nucleotide sequence ID" value="XM_001382810.1"/>
</dbReference>
<dbReference type="HOGENOM" id="CLU_475643_0_0_1"/>
<accession>A3LN90</accession>
<dbReference type="PANTHER" id="PTHR12507">
    <property type="entry name" value="REDUCED GROWTH PHENOTYPE 1 RGP1, YEAST -RELATED"/>
    <property type="match status" value="1"/>
</dbReference>
<name>A3LN90_PICST</name>
<dbReference type="OrthoDB" id="1918at2759"/>
<evidence type="ECO:0000313" key="1">
    <source>
        <dbReference type="EMBL" id="ABN64818.2"/>
    </source>
</evidence>
<gene>
    <name evidence="1" type="ORF">PICST_34848</name>
</gene>
<dbReference type="InParanoid" id="A3LN90"/>
<evidence type="ECO:0008006" key="3">
    <source>
        <dbReference type="Google" id="ProtNLM"/>
    </source>
</evidence>
<dbReference type="GeneID" id="4836761"/>
<reference evidence="1 2" key="1">
    <citation type="journal article" date="2007" name="Nat. Biotechnol.">
        <title>Genome sequence of the lignocellulose-bioconverting and xylose-fermenting yeast Pichia stipitis.</title>
        <authorList>
            <person name="Jeffries T.W."/>
            <person name="Grigoriev I.V."/>
            <person name="Grimwood J."/>
            <person name="Laplaza J.M."/>
            <person name="Aerts A."/>
            <person name="Salamov A."/>
            <person name="Schmutz J."/>
            <person name="Lindquist E."/>
            <person name="Dehal P."/>
            <person name="Shapiro H."/>
            <person name="Jin Y.S."/>
            <person name="Passoth V."/>
            <person name="Richardson P.M."/>
        </authorList>
    </citation>
    <scope>NUCLEOTIDE SEQUENCE [LARGE SCALE GENOMIC DNA]</scope>
    <source>
        <strain evidence="2">ATCC 58785 / CBS 6054 / NBRC 10063 / NRRL Y-11545</strain>
    </source>
</reference>
<keyword evidence="2" id="KW-1185">Reference proteome</keyword>
<organism evidence="1 2">
    <name type="scientific">Scheffersomyces stipitis (strain ATCC 58785 / CBS 6054 / NBRC 10063 / NRRL Y-11545)</name>
    <name type="common">Yeast</name>
    <name type="synonym">Pichia stipitis</name>
    <dbReference type="NCBI Taxonomy" id="322104"/>
    <lineage>
        <taxon>Eukaryota</taxon>
        <taxon>Fungi</taxon>
        <taxon>Dikarya</taxon>
        <taxon>Ascomycota</taxon>
        <taxon>Saccharomycotina</taxon>
        <taxon>Pichiomycetes</taxon>
        <taxon>Debaryomycetaceae</taxon>
        <taxon>Scheffersomyces</taxon>
    </lineage>
</organism>
<dbReference type="InterPro" id="IPR014848">
    <property type="entry name" value="Rgp1"/>
</dbReference>
<protein>
    <recommendedName>
        <fullName evidence="3">Rgp1-domain-containing protein</fullName>
    </recommendedName>
</protein>
<proteinExistence type="predicted"/>
<dbReference type="KEGG" id="pic:PICST_34848"/>
<evidence type="ECO:0000313" key="2">
    <source>
        <dbReference type="Proteomes" id="UP000002258"/>
    </source>
</evidence>
<sequence length="652" mass="73931">MTSSSLRHSIDKFHEYVKPEYVKKVNESLSVSLTFIEDSQPDQTIQESTTCECLISFHNVDERGITVNETDESSLRQTESNDSGWFGGFFGTNSNSSDSRLLVNRTSSENEDLTIFLGYIQVVGYVVLNYKFGLNSSTSAIDSGKSAHWWENKDYIYNYKDADGEDGQYEDEKAEKLDQVPYIKENLAHPLVVGGKLGGVSDLIVEHGKSSNHWIDEKALYYVHDLLYPFNSRGPPNFNQNADLDGTAEIKIPVKELSDSIIPFYSTSQSLLFTDLHIPPKSTKTFHIKFPRSTDLPPTYNARSTGPVCDQGLVSIKYSLIVSLSQSSGSSMDSRSIYFPLSIKGERIGSNERYMQRDYFESKSKIDKNWQVEVIEEEEAIEPPVVGNVSESLETREAFFEDISKLIKSDLYNMPKMSTNERKKSIHSLESWVDDVPVDGKYVPQLPSHLKTQFQLRVNNNQLCQISLSRPYYHVGEDINFILDINPEEHSLSTKVVGFIAHLEAHEIFHTNHSSAPQGKENSEAFTNTYRVSGNIKYNTFMPSLANSILPDSEQRRTLINGSINIPRHLSQQFQSSSFMDLKYFIVFKFNLNQFSELSEEVNEEESADVEASLLTTSSIVPTDSVRTKIDAFRANNFGTELRFRLPLYVLP</sequence>
<dbReference type="eggNOG" id="ENOG502RR05">
    <property type="taxonomic scope" value="Eukaryota"/>
</dbReference>
<dbReference type="Pfam" id="PF08737">
    <property type="entry name" value="Rgp1"/>
    <property type="match status" value="1"/>
</dbReference>
<dbReference type="STRING" id="322104.A3LN90"/>
<dbReference type="Proteomes" id="UP000002258">
    <property type="component" value="Chromosome 2"/>
</dbReference>
<dbReference type="EMBL" id="CP000496">
    <property type="protein sequence ID" value="ABN64818.2"/>
    <property type="molecule type" value="Genomic_DNA"/>
</dbReference>
<dbReference type="AlphaFoldDB" id="A3LN90"/>
<dbReference type="OMA" id="FMDLKYF"/>